<evidence type="ECO:0000256" key="1">
    <source>
        <dbReference type="ARBA" id="ARBA00008925"/>
    </source>
</evidence>
<proteinExistence type="inferred from homology"/>
<protein>
    <recommendedName>
        <fullName evidence="5">DNA-directed RNA polymerase II subunit RPB9-like zinc ribbon domain-containing protein</fullName>
    </recommendedName>
</protein>
<accession>A0AAV7NEV9</accession>
<dbReference type="GO" id="GO:0006351">
    <property type="term" value="P:DNA-templated transcription"/>
    <property type="evidence" value="ECO:0007669"/>
    <property type="project" value="InterPro"/>
</dbReference>
<dbReference type="AlphaFoldDB" id="A0AAV7NEV9"/>
<evidence type="ECO:0000313" key="6">
    <source>
        <dbReference type="EMBL" id="KAJ1114627.1"/>
    </source>
</evidence>
<evidence type="ECO:0000313" key="7">
    <source>
        <dbReference type="Proteomes" id="UP001066276"/>
    </source>
</evidence>
<feature type="domain" description="DNA-directed RNA polymerase II subunit RPB9-like zinc ribbon" evidence="5">
    <location>
        <begin position="95"/>
        <end position="120"/>
    </location>
</feature>
<evidence type="ECO:0000256" key="4">
    <source>
        <dbReference type="ARBA" id="ARBA00023163"/>
    </source>
</evidence>
<reference evidence="6" key="1">
    <citation type="journal article" date="2022" name="bioRxiv">
        <title>Sequencing and chromosome-scale assembly of the giantPleurodeles waltlgenome.</title>
        <authorList>
            <person name="Brown T."/>
            <person name="Elewa A."/>
            <person name="Iarovenko S."/>
            <person name="Subramanian E."/>
            <person name="Araus A.J."/>
            <person name="Petzold A."/>
            <person name="Susuki M."/>
            <person name="Suzuki K.-i.T."/>
            <person name="Hayashi T."/>
            <person name="Toyoda A."/>
            <person name="Oliveira C."/>
            <person name="Osipova E."/>
            <person name="Leigh N.D."/>
            <person name="Simon A."/>
            <person name="Yun M.H."/>
        </authorList>
    </citation>
    <scope>NUCLEOTIDE SEQUENCE</scope>
    <source>
        <strain evidence="6">20211129_DDA</strain>
        <tissue evidence="6">Liver</tissue>
    </source>
</reference>
<dbReference type="InterPro" id="IPR001529">
    <property type="entry name" value="Zn_ribbon_RPB9"/>
</dbReference>
<sequence>MEDAEGPYDQAMELQVVDATIALPRTGKPLAHKQGLQQGCRDPWCRAMPTATTPEKEHCPRRAFSRRVLTNYVIAQTEAPPLTSHFWCAVAVLLFCPTCGNMLIVEEGQKYYRFACKMCQTSLRK</sequence>
<name>A0AAV7NEV9_PLEWA</name>
<organism evidence="6 7">
    <name type="scientific">Pleurodeles waltl</name>
    <name type="common">Iberian ribbed newt</name>
    <dbReference type="NCBI Taxonomy" id="8319"/>
    <lineage>
        <taxon>Eukaryota</taxon>
        <taxon>Metazoa</taxon>
        <taxon>Chordata</taxon>
        <taxon>Craniata</taxon>
        <taxon>Vertebrata</taxon>
        <taxon>Euteleostomi</taxon>
        <taxon>Amphibia</taxon>
        <taxon>Batrachia</taxon>
        <taxon>Caudata</taxon>
        <taxon>Salamandroidea</taxon>
        <taxon>Salamandridae</taxon>
        <taxon>Pleurodelinae</taxon>
        <taxon>Pleurodeles</taxon>
    </lineage>
</organism>
<gene>
    <name evidence="6" type="ORF">NDU88_002862</name>
</gene>
<dbReference type="Pfam" id="PF02150">
    <property type="entry name" value="Zn_ribbon_RPB9"/>
    <property type="match status" value="1"/>
</dbReference>
<comment type="caution">
    <text evidence="6">The sequence shown here is derived from an EMBL/GenBank/DDBJ whole genome shotgun (WGS) entry which is preliminary data.</text>
</comment>
<dbReference type="Proteomes" id="UP001066276">
    <property type="component" value="Chromosome 8"/>
</dbReference>
<dbReference type="InterPro" id="IPR019761">
    <property type="entry name" value="DNA-dir_RNA_pol-M_15_CS"/>
</dbReference>
<evidence type="ECO:0000259" key="5">
    <source>
        <dbReference type="Pfam" id="PF02150"/>
    </source>
</evidence>
<comment type="similarity">
    <text evidence="1">Belongs to the archaeal RpoM/eukaryotic RPA12/RPB9/RPC11 RNA polymerase family.</text>
</comment>
<evidence type="ECO:0000256" key="3">
    <source>
        <dbReference type="ARBA" id="ARBA00022833"/>
    </source>
</evidence>
<keyword evidence="2" id="KW-0479">Metal-binding</keyword>
<evidence type="ECO:0000256" key="2">
    <source>
        <dbReference type="ARBA" id="ARBA00022723"/>
    </source>
</evidence>
<dbReference type="PROSITE" id="PS01030">
    <property type="entry name" value="RNA_POL_M_15KD"/>
    <property type="match status" value="1"/>
</dbReference>
<keyword evidence="7" id="KW-1185">Reference proteome</keyword>
<dbReference type="EMBL" id="JANPWB010000012">
    <property type="protein sequence ID" value="KAJ1114627.1"/>
    <property type="molecule type" value="Genomic_DNA"/>
</dbReference>
<keyword evidence="4" id="KW-0804">Transcription</keyword>
<keyword evidence="3" id="KW-0862">Zinc</keyword>
<dbReference type="GO" id="GO:0046872">
    <property type="term" value="F:metal ion binding"/>
    <property type="evidence" value="ECO:0007669"/>
    <property type="project" value="UniProtKB-KW"/>
</dbReference>